<dbReference type="EMBL" id="DSUH01000204">
    <property type="protein sequence ID" value="HGU32922.1"/>
    <property type="molecule type" value="Genomic_DNA"/>
</dbReference>
<protein>
    <recommendedName>
        <fullName evidence="2">Porin</fullName>
    </recommendedName>
</protein>
<dbReference type="SUPFAM" id="SSF56935">
    <property type="entry name" value="Porins"/>
    <property type="match status" value="1"/>
</dbReference>
<name>A0A7C4MMG6_9BACT</name>
<evidence type="ECO:0000313" key="1">
    <source>
        <dbReference type="EMBL" id="HGU32922.1"/>
    </source>
</evidence>
<dbReference type="AlphaFoldDB" id="A0A7C4MMG6"/>
<gene>
    <name evidence="1" type="ORF">ENS29_08705</name>
</gene>
<evidence type="ECO:0008006" key="2">
    <source>
        <dbReference type="Google" id="ProtNLM"/>
    </source>
</evidence>
<comment type="caution">
    <text evidence="1">The sequence shown here is derived from an EMBL/GenBank/DDBJ whole genome shotgun (WGS) entry which is preliminary data.</text>
</comment>
<organism evidence="1">
    <name type="scientific">Desulfatirhabdium butyrativorans</name>
    <dbReference type="NCBI Taxonomy" id="340467"/>
    <lineage>
        <taxon>Bacteria</taxon>
        <taxon>Pseudomonadati</taxon>
        <taxon>Thermodesulfobacteriota</taxon>
        <taxon>Desulfobacteria</taxon>
        <taxon>Desulfobacterales</taxon>
        <taxon>Desulfatirhabdiaceae</taxon>
        <taxon>Desulfatirhabdium</taxon>
    </lineage>
</organism>
<reference evidence="1" key="1">
    <citation type="journal article" date="2020" name="mSystems">
        <title>Genome- and Community-Level Interaction Insights into Carbon Utilization and Element Cycling Functions of Hydrothermarchaeota in Hydrothermal Sediment.</title>
        <authorList>
            <person name="Zhou Z."/>
            <person name="Liu Y."/>
            <person name="Xu W."/>
            <person name="Pan J."/>
            <person name="Luo Z.H."/>
            <person name="Li M."/>
        </authorList>
    </citation>
    <scope>NUCLEOTIDE SEQUENCE [LARGE SCALE GENOMIC DNA]</scope>
    <source>
        <strain evidence="1">SpSt-477</strain>
    </source>
</reference>
<proteinExistence type="predicted"/>
<accession>A0A7C4MMG6</accession>
<sequence>MFLAVSWIVRADAASLIYGEAQAVAGYSSAEDKVVYASKDARDVMQKPSLGFDMLHRFTGETGDRGAFALQARIAYDTQDDEKDAEFQLYNAYFKYKAGFSDLWIGHNRPALGLSSYFDSHGLLLDTIAMNGFGYDRDWGAGAYRDFEWGNAAFSFTTGSGMPVYFKGNYLASFRISRGVLAQDNYNTGISLAYGKPLETMGYHLMMDEPKETTLVGADGTWLWDNFETRVEVMGGRNREEDAKALFLRFGIHLLEEGRLTLEIQPMYVKIGNVENTILSAGPAYQLTADLTLRAMYQYDEERDDHRMVFQLYWYSRL</sequence>